<comment type="similarity">
    <text evidence="6">Belongs to the XRCC4-XLF family. XLF subfamily.</text>
</comment>
<proteinExistence type="inferred from homology"/>
<keyword evidence="12" id="KW-1185">Reference proteome</keyword>
<evidence type="ECO:0000256" key="3">
    <source>
        <dbReference type="ARBA" id="ARBA00023125"/>
    </source>
</evidence>
<dbReference type="PANTHER" id="PTHR32235:SF1">
    <property type="entry name" value="NON-HOMOLOGOUS END-JOINING FACTOR 1"/>
    <property type="match status" value="1"/>
</dbReference>
<comment type="caution">
    <text evidence="11">The sequence shown here is derived from an EMBL/GenBank/DDBJ whole genome shotgun (WGS) entry which is preliminary data.</text>
</comment>
<feature type="domain" description="XLF-like coiled-coil region" evidence="10">
    <location>
        <begin position="128"/>
        <end position="178"/>
    </location>
</feature>
<dbReference type="InterPro" id="IPR038051">
    <property type="entry name" value="XRCC4-like_N_sf"/>
</dbReference>
<keyword evidence="4" id="KW-0234">DNA repair</keyword>
<feature type="compositionally biased region" description="Basic and acidic residues" evidence="8">
    <location>
        <begin position="527"/>
        <end position="537"/>
    </location>
</feature>
<evidence type="ECO:0000313" key="11">
    <source>
        <dbReference type="EMBL" id="KAK6338774.1"/>
    </source>
</evidence>
<dbReference type="Pfam" id="PF21928">
    <property type="entry name" value="XLF_CC"/>
    <property type="match status" value="1"/>
</dbReference>
<evidence type="ECO:0000256" key="4">
    <source>
        <dbReference type="ARBA" id="ARBA00023204"/>
    </source>
</evidence>
<reference evidence="11 12" key="1">
    <citation type="submission" date="2019-10" db="EMBL/GenBank/DDBJ databases">
        <authorList>
            <person name="Palmer J.M."/>
        </authorList>
    </citation>
    <scope>NUCLEOTIDE SEQUENCE [LARGE SCALE GENOMIC DNA]</scope>
    <source>
        <strain evidence="11 12">TWF696</strain>
    </source>
</reference>
<evidence type="ECO:0000256" key="5">
    <source>
        <dbReference type="ARBA" id="ARBA00023242"/>
    </source>
</evidence>
<keyword evidence="2" id="KW-0227">DNA damage</keyword>
<dbReference type="GO" id="GO:0006303">
    <property type="term" value="P:double-strand break repair via nonhomologous end joining"/>
    <property type="evidence" value="ECO:0007669"/>
    <property type="project" value="UniProtKB-ARBA"/>
</dbReference>
<dbReference type="EMBL" id="JAVHNQ010000009">
    <property type="protein sequence ID" value="KAK6338774.1"/>
    <property type="molecule type" value="Genomic_DNA"/>
</dbReference>
<sequence length="552" mass="61257">MAPTTIAAWEPFPVESPSAPALYLQRHFTDSSYTIYLTDLSSIWSESLEKSSICDRAEDRNCSIDPSTDDSQLHILLEKLHSGITGLNPAVTVDLEVRGDTIIINTKEKLQAPLQPLEWRFRLKLQSSAEFTKRFSMPLLYYSSLLSRQTNSLLTVIEEKDTAVTRLLDKFEEYKVDISSIFPGYKKGRAPTGRAKGIAKFDKDEWRQEILGAAPDASASKELIKTTFRQLSTKDSQLEIDLPKPPASQWWTKLSGKVSVKGEPEVEPTPHTTPRKPPKPVRLNTDSDDDFEALRSSPSRPRIVGLPPIKDESHEKPAVDDETTDDEDDLDAAAPKSQNSRTLSNKSSQLTPPAVRLASPRRSATGSASPNLVKRELSENPRFESNFGNHIGLITSLVHHDSTTSESEDEAPRRPKQPSPKASKIKKTVGGRNRQQDPPETTMADAGDGESGRGPQPEPEPEPPKRLGKIKGTIGGRKPGSEPLKRKEPEPDSDEEMVNAEQEAPKPPPKKKEKTKSPPIEGMDEEAAQKRRDELRKQLAAKAAGKKRVRKF</sequence>
<feature type="compositionally biased region" description="Basic and acidic residues" evidence="8">
    <location>
        <begin position="309"/>
        <end position="319"/>
    </location>
</feature>
<dbReference type="GO" id="GO:0032807">
    <property type="term" value="C:DNA ligase IV complex"/>
    <property type="evidence" value="ECO:0007669"/>
    <property type="project" value="TreeGrafter"/>
</dbReference>
<evidence type="ECO:0000256" key="6">
    <source>
        <dbReference type="ARBA" id="ARBA00025747"/>
    </source>
</evidence>
<dbReference type="InterPro" id="IPR015381">
    <property type="entry name" value="XLF-like_N"/>
</dbReference>
<feature type="compositionally biased region" description="Basic and acidic residues" evidence="8">
    <location>
        <begin position="479"/>
        <end position="490"/>
    </location>
</feature>
<keyword evidence="5" id="KW-0539">Nucleus</keyword>
<gene>
    <name evidence="11" type="ORF">TWF696_009585</name>
</gene>
<dbReference type="Proteomes" id="UP001375240">
    <property type="component" value="Unassembled WGS sequence"/>
</dbReference>
<dbReference type="Gene3D" id="2.170.210.10">
    <property type="entry name" value="DNA double-strand break repair and VJ recombination XRCC4, N-terminal"/>
    <property type="match status" value="1"/>
</dbReference>
<comment type="subcellular location">
    <subcellularLocation>
        <location evidence="1">Nucleus</location>
    </subcellularLocation>
</comment>
<dbReference type="PANTHER" id="PTHR32235">
    <property type="entry name" value="NON-HOMOLOGOUS END-JOINING FACTOR 1"/>
    <property type="match status" value="1"/>
</dbReference>
<keyword evidence="3" id="KW-0238">DNA-binding</keyword>
<evidence type="ECO:0000259" key="9">
    <source>
        <dbReference type="Pfam" id="PF09302"/>
    </source>
</evidence>
<dbReference type="CDD" id="cd22285">
    <property type="entry name" value="HD_XLF_N"/>
    <property type="match status" value="1"/>
</dbReference>
<protein>
    <recommendedName>
        <fullName evidence="7">Non-homologous end-joining factor 1</fullName>
    </recommendedName>
</protein>
<dbReference type="InterPro" id="IPR053829">
    <property type="entry name" value="XLF-like_CC"/>
</dbReference>
<feature type="domain" description="XLF-like N-terminal" evidence="9">
    <location>
        <begin position="9"/>
        <end position="124"/>
    </location>
</feature>
<dbReference type="GO" id="GO:0045027">
    <property type="term" value="F:DNA end binding"/>
    <property type="evidence" value="ECO:0007669"/>
    <property type="project" value="TreeGrafter"/>
</dbReference>
<accession>A0AAV9UEJ3</accession>
<feature type="region of interest" description="Disordered" evidence="8">
    <location>
        <begin position="397"/>
        <end position="552"/>
    </location>
</feature>
<evidence type="ECO:0000313" key="12">
    <source>
        <dbReference type="Proteomes" id="UP001375240"/>
    </source>
</evidence>
<feature type="compositionally biased region" description="Acidic residues" evidence="8">
    <location>
        <begin position="320"/>
        <end position="331"/>
    </location>
</feature>
<feature type="compositionally biased region" description="Polar residues" evidence="8">
    <location>
        <begin position="336"/>
        <end position="351"/>
    </location>
</feature>
<evidence type="ECO:0000256" key="2">
    <source>
        <dbReference type="ARBA" id="ARBA00022763"/>
    </source>
</evidence>
<organism evidence="11 12">
    <name type="scientific">Orbilia brochopaga</name>
    <dbReference type="NCBI Taxonomy" id="3140254"/>
    <lineage>
        <taxon>Eukaryota</taxon>
        <taxon>Fungi</taxon>
        <taxon>Dikarya</taxon>
        <taxon>Ascomycota</taxon>
        <taxon>Pezizomycotina</taxon>
        <taxon>Orbiliomycetes</taxon>
        <taxon>Orbiliales</taxon>
        <taxon>Orbiliaceae</taxon>
        <taxon>Orbilia</taxon>
    </lineage>
</organism>
<dbReference type="AlphaFoldDB" id="A0AAV9UEJ3"/>
<evidence type="ECO:0000256" key="1">
    <source>
        <dbReference type="ARBA" id="ARBA00004123"/>
    </source>
</evidence>
<dbReference type="InterPro" id="IPR052287">
    <property type="entry name" value="NHEJ_factor"/>
</dbReference>
<feature type="region of interest" description="Disordered" evidence="8">
    <location>
        <begin position="259"/>
        <end position="377"/>
    </location>
</feature>
<dbReference type="Pfam" id="PF09302">
    <property type="entry name" value="XLF"/>
    <property type="match status" value="1"/>
</dbReference>
<evidence type="ECO:0000259" key="10">
    <source>
        <dbReference type="Pfam" id="PF21928"/>
    </source>
</evidence>
<evidence type="ECO:0000256" key="8">
    <source>
        <dbReference type="SAM" id="MobiDB-lite"/>
    </source>
</evidence>
<name>A0AAV9UEJ3_9PEZI</name>
<evidence type="ECO:0000256" key="7">
    <source>
        <dbReference type="ARBA" id="ARBA00044529"/>
    </source>
</evidence>